<dbReference type="PANTHER" id="PTHR15045">
    <property type="entry name" value="FUCOSE-1-PHOSPHATE GUANYLYLTRANSFERASE"/>
    <property type="match status" value="1"/>
</dbReference>
<dbReference type="PANTHER" id="PTHR15045:SF1">
    <property type="entry name" value="FUCOSE-1-PHOSPHATE GUANYLYLTRANSFERASE"/>
    <property type="match status" value="1"/>
</dbReference>
<organism evidence="4">
    <name type="scientific">Palpitomonas bilix</name>
    <dbReference type="NCBI Taxonomy" id="652834"/>
    <lineage>
        <taxon>Eukaryota</taxon>
        <taxon>Eukaryota incertae sedis</taxon>
    </lineage>
</organism>
<dbReference type="Pfam" id="PF07959">
    <property type="entry name" value="Fucose_pyrophosphorylase"/>
    <property type="match status" value="1"/>
</dbReference>
<dbReference type="GO" id="GO:0016772">
    <property type="term" value="F:transferase activity, transferring phosphorus-containing groups"/>
    <property type="evidence" value="ECO:0007669"/>
    <property type="project" value="InterPro"/>
</dbReference>
<dbReference type="InterPro" id="IPR011004">
    <property type="entry name" value="Trimer_LpxA-like_sf"/>
</dbReference>
<dbReference type="GO" id="GO:0000166">
    <property type="term" value="F:nucleotide binding"/>
    <property type="evidence" value="ECO:0007669"/>
    <property type="project" value="UniProtKB-KW"/>
</dbReference>
<dbReference type="AlphaFoldDB" id="A0A7S3GJL7"/>
<evidence type="ECO:0000259" key="3">
    <source>
        <dbReference type="Pfam" id="PF07959"/>
    </source>
</evidence>
<reference evidence="4" key="1">
    <citation type="submission" date="2021-01" db="EMBL/GenBank/DDBJ databases">
        <authorList>
            <person name="Corre E."/>
            <person name="Pelletier E."/>
            <person name="Niang G."/>
            <person name="Scheremetjew M."/>
            <person name="Finn R."/>
            <person name="Kale V."/>
            <person name="Holt S."/>
            <person name="Cochrane G."/>
            <person name="Meng A."/>
            <person name="Brown T."/>
            <person name="Cohen L."/>
        </authorList>
    </citation>
    <scope>NUCLEOTIDE SEQUENCE</scope>
    <source>
        <strain evidence="4">NIES-2562</strain>
    </source>
</reference>
<dbReference type="GO" id="GO:0042350">
    <property type="term" value="P:GDP-L-fucose biosynthetic process"/>
    <property type="evidence" value="ECO:0007669"/>
    <property type="project" value="UniProtKB-ARBA"/>
</dbReference>
<gene>
    <name evidence="4" type="ORF">PBIL07802_LOCUS30688</name>
</gene>
<evidence type="ECO:0000256" key="2">
    <source>
        <dbReference type="ARBA" id="ARBA00022741"/>
    </source>
</evidence>
<accession>A0A7S3GJL7</accession>
<dbReference type="SUPFAM" id="SSF51161">
    <property type="entry name" value="Trimeric LpxA-like enzymes"/>
    <property type="match status" value="1"/>
</dbReference>
<dbReference type="EMBL" id="HBIB01046683">
    <property type="protein sequence ID" value="CAE0268338.1"/>
    <property type="molecule type" value="Transcribed_RNA"/>
</dbReference>
<name>A0A7S3GJL7_9EUKA</name>
<dbReference type="InterPro" id="IPR012887">
    <property type="entry name" value="GDP_fucose_pyrophosphorylase"/>
</dbReference>
<evidence type="ECO:0000256" key="1">
    <source>
        <dbReference type="ARBA" id="ARBA00022679"/>
    </source>
</evidence>
<keyword evidence="1" id="KW-0808">Transferase</keyword>
<evidence type="ECO:0000313" key="4">
    <source>
        <dbReference type="EMBL" id="CAE0268338.1"/>
    </source>
</evidence>
<proteinExistence type="predicted"/>
<keyword evidence="2" id="KW-0547">Nucleotide-binding</keyword>
<protein>
    <recommendedName>
        <fullName evidence="3">GDP-fucose pyrophosphorylase domain-containing protein</fullName>
    </recommendedName>
</protein>
<feature type="domain" description="GDP-fucose pyrophosphorylase" evidence="3">
    <location>
        <begin position="97"/>
        <end position="489"/>
    </location>
</feature>
<sequence>MQDIVGKLRLSLNAKQELYDGLRNGKDAFFDVVVVTAFDEKQAEYYRWELHRRQECRDIPKSNYIVLRDPPGLKIGPGGATLNTLKELKGAMLFQKGMRILIIHAGGFSKRLPNHAITGKLFAPAPADIPKTSLPPTILDLKLLCMADVPKAMTQGGVFIMCADDIQVFPMLQNSPRGSLEGDGFIGLAHKASIQVGECHGVYVINNTFEGTSTLPAACHQYLHKFDQKALRENNAVFDAGSVWVDSSFFFSWSTAQLLLDIYDSILSQGPLDCEIDAYGDFLQAACAHPPKGFVERNSHVGSKARTMIIRSLLLSKLEGTSLDVLLLSPSLFFHVGTMSEYLFHYCADPSWETLFLQTKSEDSRMRIMCSTCHARALVESPSVVEYSVVDDGCVIGSGSIVSSVQLPKGVHIPQSSFLQVVPVENVDGHIYYVCQFMSVRDNVKANADQATLFGRPLVDAVLPVLNRHPSDVWPHSCPRTFFTAKLFAGFPEESQAVKFTLSTSFAVLNDSHVEKSEDFSSPLYFSLHDCVVHRKVEAVQERRMHLETLNLEP</sequence>